<reference evidence="2" key="1">
    <citation type="submission" date="2016-02" db="EMBL/GenBank/DDBJ databases">
        <title>WGS assembly of Manihot esculenta.</title>
        <authorList>
            <person name="Bredeson J.V."/>
            <person name="Prochnik S.E."/>
            <person name="Lyons J.B."/>
            <person name="Schmutz J."/>
            <person name="Grimwood J."/>
            <person name="Vrebalov J."/>
            <person name="Bart R.S."/>
            <person name="Amuge T."/>
            <person name="Ferguson M.E."/>
            <person name="Green R."/>
            <person name="Putnam N."/>
            <person name="Stites J."/>
            <person name="Rounsley S."/>
            <person name="Rokhsar D.S."/>
        </authorList>
    </citation>
    <scope>NUCLEOTIDE SEQUENCE [LARGE SCALE GENOMIC DNA]</scope>
    <source>
        <tissue evidence="2">Leaf</tissue>
    </source>
</reference>
<proteinExistence type="predicted"/>
<organism evidence="2">
    <name type="scientific">Manihot esculenta</name>
    <name type="common">Cassava</name>
    <name type="synonym">Jatropha manihot</name>
    <dbReference type="NCBI Taxonomy" id="3983"/>
    <lineage>
        <taxon>Eukaryota</taxon>
        <taxon>Viridiplantae</taxon>
        <taxon>Streptophyta</taxon>
        <taxon>Embryophyta</taxon>
        <taxon>Tracheophyta</taxon>
        <taxon>Spermatophyta</taxon>
        <taxon>Magnoliopsida</taxon>
        <taxon>eudicotyledons</taxon>
        <taxon>Gunneridae</taxon>
        <taxon>Pentapetalae</taxon>
        <taxon>rosids</taxon>
        <taxon>fabids</taxon>
        <taxon>Malpighiales</taxon>
        <taxon>Euphorbiaceae</taxon>
        <taxon>Crotonoideae</taxon>
        <taxon>Manihoteae</taxon>
        <taxon>Manihot</taxon>
    </lineage>
</organism>
<evidence type="ECO:0000313" key="2">
    <source>
        <dbReference type="EMBL" id="OAY49763.1"/>
    </source>
</evidence>
<protein>
    <submittedName>
        <fullName evidence="2">Uncharacterized protein</fullName>
    </submittedName>
</protein>
<keyword evidence="1" id="KW-0472">Membrane</keyword>
<accession>A0A2C9VUB2</accession>
<keyword evidence="1" id="KW-1133">Transmembrane helix</keyword>
<keyword evidence="1" id="KW-0812">Transmembrane</keyword>
<dbReference type="AlphaFoldDB" id="A0A2C9VUB2"/>
<dbReference type="EMBL" id="CM004391">
    <property type="protein sequence ID" value="OAY49763.1"/>
    <property type="molecule type" value="Genomic_DNA"/>
</dbReference>
<feature type="transmembrane region" description="Helical" evidence="1">
    <location>
        <begin position="21"/>
        <end position="40"/>
    </location>
</feature>
<name>A0A2C9VUB2_MANES</name>
<gene>
    <name evidence="2" type="ORF">MANES_05G081200</name>
</gene>
<evidence type="ECO:0000256" key="1">
    <source>
        <dbReference type="SAM" id="Phobius"/>
    </source>
</evidence>
<sequence length="71" mass="8154">MEASGKKDKKIFMIFKNLNPIIKSLNHIIIYINIILLMNICNLVKTTKEERGEVCGRKNDARCGVLFHCDC</sequence>